<feature type="transmembrane region" description="Helical" evidence="7">
    <location>
        <begin position="244"/>
        <end position="266"/>
    </location>
</feature>
<keyword evidence="5 7" id="KW-1133">Transmembrane helix</keyword>
<dbReference type="PROSITE" id="PS50850">
    <property type="entry name" value="MFS"/>
    <property type="match status" value="1"/>
</dbReference>
<accession>A0A1I6NSY5</accession>
<feature type="transmembrane region" description="Helical" evidence="7">
    <location>
        <begin position="77"/>
        <end position="97"/>
    </location>
</feature>
<keyword evidence="4 7" id="KW-0812">Transmembrane</keyword>
<feature type="transmembrane region" description="Helical" evidence="7">
    <location>
        <begin position="310"/>
        <end position="331"/>
    </location>
</feature>
<comment type="subcellular location">
    <subcellularLocation>
        <location evidence="1">Cell membrane</location>
        <topology evidence="1">Multi-pass membrane protein</topology>
    </subcellularLocation>
</comment>
<feature type="transmembrane region" description="Helical" evidence="7">
    <location>
        <begin position="278"/>
        <end position="298"/>
    </location>
</feature>
<dbReference type="GO" id="GO:0022857">
    <property type="term" value="F:transmembrane transporter activity"/>
    <property type="evidence" value="ECO:0007669"/>
    <property type="project" value="InterPro"/>
</dbReference>
<feature type="transmembrane region" description="Helical" evidence="7">
    <location>
        <begin position="168"/>
        <end position="188"/>
    </location>
</feature>
<feature type="transmembrane region" description="Helical" evidence="7">
    <location>
        <begin position="12"/>
        <end position="32"/>
    </location>
</feature>
<evidence type="ECO:0000313" key="9">
    <source>
        <dbReference type="EMBL" id="SFS31067.1"/>
    </source>
</evidence>
<dbReference type="EMBL" id="FOZX01000001">
    <property type="protein sequence ID" value="SFS31067.1"/>
    <property type="molecule type" value="Genomic_DNA"/>
</dbReference>
<dbReference type="Gene3D" id="1.20.1250.20">
    <property type="entry name" value="MFS general substrate transporter like domains"/>
    <property type="match status" value="1"/>
</dbReference>
<proteinExistence type="predicted"/>
<keyword evidence="3" id="KW-1003">Cell membrane</keyword>
<dbReference type="GO" id="GO:0005886">
    <property type="term" value="C:plasma membrane"/>
    <property type="evidence" value="ECO:0007669"/>
    <property type="project" value="UniProtKB-SubCell"/>
</dbReference>
<evidence type="ECO:0000256" key="6">
    <source>
        <dbReference type="ARBA" id="ARBA00023136"/>
    </source>
</evidence>
<dbReference type="OrthoDB" id="3285778at2"/>
<evidence type="ECO:0000256" key="7">
    <source>
        <dbReference type="SAM" id="Phobius"/>
    </source>
</evidence>
<dbReference type="InterPro" id="IPR011701">
    <property type="entry name" value="MFS"/>
</dbReference>
<dbReference type="RefSeq" id="WP_093412811.1">
    <property type="nucleotide sequence ID" value="NZ_FOZX01000001.1"/>
</dbReference>
<feature type="transmembrane region" description="Helical" evidence="7">
    <location>
        <begin position="383"/>
        <end position="403"/>
    </location>
</feature>
<dbReference type="InterPro" id="IPR050171">
    <property type="entry name" value="MFS_Transporters"/>
</dbReference>
<evidence type="ECO:0000256" key="1">
    <source>
        <dbReference type="ARBA" id="ARBA00004651"/>
    </source>
</evidence>
<reference evidence="10" key="1">
    <citation type="submission" date="2016-10" db="EMBL/GenBank/DDBJ databases">
        <authorList>
            <person name="Varghese N."/>
            <person name="Submissions S."/>
        </authorList>
    </citation>
    <scope>NUCLEOTIDE SEQUENCE [LARGE SCALE GENOMIC DNA]</scope>
    <source>
        <strain evidence="10">DSM 44771</strain>
    </source>
</reference>
<dbReference type="Proteomes" id="UP000198852">
    <property type="component" value="Unassembled WGS sequence"/>
</dbReference>
<feature type="transmembrane region" description="Helical" evidence="7">
    <location>
        <begin position="351"/>
        <end position="371"/>
    </location>
</feature>
<name>A0A1I6NSY5_9PSEU</name>
<keyword evidence="6 7" id="KW-0472">Membrane</keyword>
<dbReference type="STRING" id="95161.SAMN05660874_00076"/>
<feature type="transmembrane region" description="Helical" evidence="7">
    <location>
        <begin position="103"/>
        <end position="126"/>
    </location>
</feature>
<evidence type="ECO:0000256" key="5">
    <source>
        <dbReference type="ARBA" id="ARBA00022989"/>
    </source>
</evidence>
<feature type="transmembrane region" description="Helical" evidence="7">
    <location>
        <begin position="38"/>
        <end position="56"/>
    </location>
</feature>
<feature type="transmembrane region" description="Helical" evidence="7">
    <location>
        <begin position="138"/>
        <end position="162"/>
    </location>
</feature>
<dbReference type="AlphaFoldDB" id="A0A1I6NSY5"/>
<dbReference type="PANTHER" id="PTHR23517:SF2">
    <property type="entry name" value="MULTIDRUG RESISTANCE PROTEIN MDTH"/>
    <property type="match status" value="1"/>
</dbReference>
<gene>
    <name evidence="9" type="ORF">SAMN05660874_00076</name>
</gene>
<evidence type="ECO:0000256" key="3">
    <source>
        <dbReference type="ARBA" id="ARBA00022475"/>
    </source>
</evidence>
<protein>
    <submittedName>
        <fullName evidence="9">Predicted arabinose efflux permease, MFS family</fullName>
    </submittedName>
</protein>
<organism evidence="9 10">
    <name type="scientific">Saccharopolyspora flava</name>
    <dbReference type="NCBI Taxonomy" id="95161"/>
    <lineage>
        <taxon>Bacteria</taxon>
        <taxon>Bacillati</taxon>
        <taxon>Actinomycetota</taxon>
        <taxon>Actinomycetes</taxon>
        <taxon>Pseudonocardiales</taxon>
        <taxon>Pseudonocardiaceae</taxon>
        <taxon>Saccharopolyspora</taxon>
    </lineage>
</organism>
<feature type="transmembrane region" description="Helical" evidence="7">
    <location>
        <begin position="211"/>
        <end position="232"/>
    </location>
</feature>
<feature type="domain" description="Major facilitator superfamily (MFS) profile" evidence="8">
    <location>
        <begin position="13"/>
        <end position="405"/>
    </location>
</feature>
<evidence type="ECO:0000256" key="4">
    <source>
        <dbReference type="ARBA" id="ARBA00022692"/>
    </source>
</evidence>
<sequence length="421" mass="43553">MRTWKLIRTYPLAVQVLLVNQLGVNTGFYLLIPYLAGYLGHDLGLSAALVGVILGVRNLSQQGLFLLGGSAADRLGARGVIIAGCALRAAGFGLFAFGTSLPVLLGASVLSGLAGALFNPAVRAYLAQEAGDRRAEAFSLFNVFANTGMLLGPLLGSALLLVDFRLSAVIAAVIFALLTVAQVVVLPVRRVERSQTSVLADWRGVLADRRFLAFTGALTGMFALQNQLYLVLPMHAERFTGSPASVSAIFLVSTAASLLLQVRITARFSSRWSRGRSIATGLALMGGSFAATSLAAALMPGTPPASAPEALLRLAPVLVTAFGLSVGVMLAQPFVYELIPSYGGAALSGTYFGVFYLASGLTAAAGNALIGWAGDLAVPGLPWLPSALCVLIGLASALAVVAVHRRSGIGPRPEEPSCATS</sequence>
<dbReference type="InterPro" id="IPR036259">
    <property type="entry name" value="MFS_trans_sf"/>
</dbReference>
<dbReference type="InterPro" id="IPR020846">
    <property type="entry name" value="MFS_dom"/>
</dbReference>
<evidence type="ECO:0000256" key="2">
    <source>
        <dbReference type="ARBA" id="ARBA00022448"/>
    </source>
</evidence>
<dbReference type="PANTHER" id="PTHR23517">
    <property type="entry name" value="RESISTANCE PROTEIN MDTM, PUTATIVE-RELATED-RELATED"/>
    <property type="match status" value="1"/>
</dbReference>
<keyword evidence="10" id="KW-1185">Reference proteome</keyword>
<keyword evidence="2" id="KW-0813">Transport</keyword>
<dbReference type="SUPFAM" id="SSF103473">
    <property type="entry name" value="MFS general substrate transporter"/>
    <property type="match status" value="1"/>
</dbReference>
<evidence type="ECO:0000259" key="8">
    <source>
        <dbReference type="PROSITE" id="PS50850"/>
    </source>
</evidence>
<dbReference type="Pfam" id="PF07690">
    <property type="entry name" value="MFS_1"/>
    <property type="match status" value="1"/>
</dbReference>
<evidence type="ECO:0000313" key="10">
    <source>
        <dbReference type="Proteomes" id="UP000198852"/>
    </source>
</evidence>